<keyword evidence="1" id="KW-0853">WD repeat</keyword>
<dbReference type="Proteomes" id="UP001420932">
    <property type="component" value="Unassembled WGS sequence"/>
</dbReference>
<protein>
    <recommendedName>
        <fullName evidence="6">Plant heme peroxidase family profile domain-containing protein</fullName>
    </recommendedName>
</protein>
<proteinExistence type="inferred from homology"/>
<organism evidence="7 8">
    <name type="scientific">Stephania yunnanensis</name>
    <dbReference type="NCBI Taxonomy" id="152371"/>
    <lineage>
        <taxon>Eukaryota</taxon>
        <taxon>Viridiplantae</taxon>
        <taxon>Streptophyta</taxon>
        <taxon>Embryophyta</taxon>
        <taxon>Tracheophyta</taxon>
        <taxon>Spermatophyta</taxon>
        <taxon>Magnoliopsida</taxon>
        <taxon>Ranunculales</taxon>
        <taxon>Menispermaceae</taxon>
        <taxon>Menispermoideae</taxon>
        <taxon>Cissampelideae</taxon>
        <taxon>Stephania</taxon>
    </lineage>
</organism>
<dbReference type="InterPro" id="IPR002207">
    <property type="entry name" value="Peroxidase_I"/>
</dbReference>
<dbReference type="GO" id="GO:0004601">
    <property type="term" value="F:peroxidase activity"/>
    <property type="evidence" value="ECO:0007669"/>
    <property type="project" value="InterPro"/>
</dbReference>
<keyword evidence="8" id="KW-1185">Reference proteome</keyword>
<dbReference type="GO" id="GO:0006979">
    <property type="term" value="P:response to oxidative stress"/>
    <property type="evidence" value="ECO:0007669"/>
    <property type="project" value="InterPro"/>
</dbReference>
<dbReference type="SUPFAM" id="SSF48113">
    <property type="entry name" value="Heme-dependent peroxidases"/>
    <property type="match status" value="1"/>
</dbReference>
<dbReference type="GO" id="GO:0020037">
    <property type="term" value="F:heme binding"/>
    <property type="evidence" value="ECO:0007669"/>
    <property type="project" value="InterPro"/>
</dbReference>
<dbReference type="InterPro" id="IPR002016">
    <property type="entry name" value="Haem_peroxidase"/>
</dbReference>
<evidence type="ECO:0000256" key="1">
    <source>
        <dbReference type="ARBA" id="ARBA00022574"/>
    </source>
</evidence>
<sequence length="256" mass="28340">MHASEQARGANKGLEIAVRLLEPIKEQFPILSYVDIYQLVGVVAVEVVGGPEIPFRPGRETSYFESNPMLRNGETGDWIGTFERHKGAVWSCCLDTNALRALPQLFDFSTKLWDALTGDELHSFEHKHIVRACAFSVSVSLSVGDWFFDRVGVSAIDCPYPCDNTYHNLVQRAATSGKDCTGSGGRWASLRRGFSTRRRTAAAASKAAAEEGDVDDDGIFYSGDSCRRPRRWRGQTTPHPVDAAITYSDCRQCNNL</sequence>
<evidence type="ECO:0000256" key="4">
    <source>
        <dbReference type="ARBA" id="ARBA00023187"/>
    </source>
</evidence>
<name>A0AAP0PIQ5_9MAGN</name>
<dbReference type="Pfam" id="PF00141">
    <property type="entry name" value="peroxidase"/>
    <property type="match status" value="1"/>
</dbReference>
<evidence type="ECO:0000256" key="2">
    <source>
        <dbReference type="ARBA" id="ARBA00022664"/>
    </source>
</evidence>
<keyword evidence="2" id="KW-0507">mRNA processing</keyword>
<dbReference type="InterPro" id="IPR010255">
    <property type="entry name" value="Haem_peroxidase_sf"/>
</dbReference>
<dbReference type="AlphaFoldDB" id="A0AAP0PIQ5"/>
<dbReference type="InterPro" id="IPR036322">
    <property type="entry name" value="WD40_repeat_dom_sf"/>
</dbReference>
<comment type="similarity">
    <text evidence="5">Belongs to the peroxidase family.</text>
</comment>
<dbReference type="EMBL" id="JBBNAF010000005">
    <property type="protein sequence ID" value="KAK9142271.1"/>
    <property type="molecule type" value="Genomic_DNA"/>
</dbReference>
<gene>
    <name evidence="7" type="ORF">Syun_011671</name>
</gene>
<comment type="caution">
    <text evidence="7">The sequence shown here is derived from an EMBL/GenBank/DDBJ whole genome shotgun (WGS) entry which is preliminary data.</text>
</comment>
<dbReference type="PRINTS" id="PR00459">
    <property type="entry name" value="ASPEROXIDASE"/>
</dbReference>
<evidence type="ECO:0000313" key="7">
    <source>
        <dbReference type="EMBL" id="KAK9142271.1"/>
    </source>
</evidence>
<dbReference type="PANTHER" id="PTHR19877:SF13">
    <property type="entry name" value="SERINE-THREONINE KINASE RECEPTOR-ASSOCIATED PROTEIN"/>
    <property type="match status" value="1"/>
</dbReference>
<dbReference type="GO" id="GO:0003723">
    <property type="term" value="F:RNA binding"/>
    <property type="evidence" value="ECO:0007669"/>
    <property type="project" value="TreeGrafter"/>
</dbReference>
<keyword evidence="3" id="KW-0677">Repeat</keyword>
<dbReference type="SUPFAM" id="SSF50978">
    <property type="entry name" value="WD40 repeat-like"/>
    <property type="match status" value="1"/>
</dbReference>
<keyword evidence="4" id="KW-0508">mRNA splicing</keyword>
<dbReference type="Gene3D" id="1.10.520.10">
    <property type="match status" value="1"/>
</dbReference>
<dbReference type="GO" id="GO:0000387">
    <property type="term" value="P:spliceosomal snRNP assembly"/>
    <property type="evidence" value="ECO:0007669"/>
    <property type="project" value="TreeGrafter"/>
</dbReference>
<evidence type="ECO:0000313" key="8">
    <source>
        <dbReference type="Proteomes" id="UP001420932"/>
    </source>
</evidence>
<evidence type="ECO:0000256" key="3">
    <source>
        <dbReference type="ARBA" id="ARBA00022737"/>
    </source>
</evidence>
<dbReference type="PANTHER" id="PTHR19877">
    <property type="entry name" value="EUKARYOTIC TRANSLATION INITIATION FACTOR 3 SUBUNIT I"/>
    <property type="match status" value="1"/>
</dbReference>
<dbReference type="GO" id="GO:0032797">
    <property type="term" value="C:SMN complex"/>
    <property type="evidence" value="ECO:0007669"/>
    <property type="project" value="TreeGrafter"/>
</dbReference>
<reference evidence="7 8" key="1">
    <citation type="submission" date="2024-01" db="EMBL/GenBank/DDBJ databases">
        <title>Genome assemblies of Stephania.</title>
        <authorList>
            <person name="Yang L."/>
        </authorList>
    </citation>
    <scope>NUCLEOTIDE SEQUENCE [LARGE SCALE GENOMIC DNA]</scope>
    <source>
        <strain evidence="7">YNDBR</strain>
        <tissue evidence="7">Leaf</tissue>
    </source>
</reference>
<feature type="domain" description="Plant heme peroxidase family profile" evidence="6">
    <location>
        <begin position="3"/>
        <end position="60"/>
    </location>
</feature>
<evidence type="ECO:0000256" key="5">
    <source>
        <dbReference type="RuleBase" id="RU004241"/>
    </source>
</evidence>
<dbReference type="InterPro" id="IPR015943">
    <property type="entry name" value="WD40/YVTN_repeat-like_dom_sf"/>
</dbReference>
<dbReference type="Gene3D" id="2.130.10.10">
    <property type="entry name" value="YVTN repeat-like/Quinoprotein amine dehydrogenase"/>
    <property type="match status" value="1"/>
</dbReference>
<accession>A0AAP0PIQ5</accession>
<evidence type="ECO:0000259" key="6">
    <source>
        <dbReference type="Pfam" id="PF00141"/>
    </source>
</evidence>